<dbReference type="GO" id="GO:0003677">
    <property type="term" value="F:DNA binding"/>
    <property type="evidence" value="ECO:0007669"/>
    <property type="project" value="UniProtKB-KW"/>
</dbReference>
<gene>
    <name evidence="1" type="ORF">GA0070620_0530</name>
</gene>
<reference evidence="2" key="1">
    <citation type="submission" date="2016-06" db="EMBL/GenBank/DDBJ databases">
        <authorList>
            <person name="Varghese N."/>
        </authorList>
    </citation>
    <scope>NUCLEOTIDE SEQUENCE [LARGE SCALE GENOMIC DNA]</scope>
    <source>
        <strain evidence="2">DSM 45344</strain>
    </source>
</reference>
<accession>A0A1C3MXM4</accession>
<dbReference type="STRING" id="307121.GA0070620_0530"/>
<organism evidence="1 2">
    <name type="scientific">Micromonospora krabiensis</name>
    <dbReference type="NCBI Taxonomy" id="307121"/>
    <lineage>
        <taxon>Bacteria</taxon>
        <taxon>Bacillati</taxon>
        <taxon>Actinomycetota</taxon>
        <taxon>Actinomycetes</taxon>
        <taxon>Micromonosporales</taxon>
        <taxon>Micromonosporaceae</taxon>
        <taxon>Micromonospora</taxon>
    </lineage>
</organism>
<dbReference type="InterPro" id="IPR004401">
    <property type="entry name" value="YbaB/EbfC"/>
</dbReference>
<name>A0A1C3MXM4_9ACTN</name>
<dbReference type="InterPro" id="IPR036894">
    <property type="entry name" value="YbaB-like_sf"/>
</dbReference>
<protein>
    <submittedName>
        <fullName evidence="1">YbaB/EbfC DNA-binding family protein</fullName>
    </submittedName>
</protein>
<evidence type="ECO:0000313" key="2">
    <source>
        <dbReference type="Proteomes" id="UP000199393"/>
    </source>
</evidence>
<evidence type="ECO:0000313" key="1">
    <source>
        <dbReference type="EMBL" id="SBV25061.1"/>
    </source>
</evidence>
<dbReference type="AlphaFoldDB" id="A0A1C3MXM4"/>
<sequence length="146" mass="15912">MTGPLYDRIERTYAEFEQKKAAIGDIDRQVSETQTTVTAKNRALTVVVDGRGDVTEVKFLTNAHRTMAPAELGNLLVETIKEARTEARRKAATLFESVLSPGLPLAGLLSGGKRADQMFDEAMRSLRETFGEAKPTAGEDPEASRG</sequence>
<dbReference type="Proteomes" id="UP000199393">
    <property type="component" value="Chromosome I"/>
</dbReference>
<keyword evidence="1" id="KW-0238">DNA-binding</keyword>
<dbReference type="EMBL" id="LT598496">
    <property type="protein sequence ID" value="SBV25061.1"/>
    <property type="molecule type" value="Genomic_DNA"/>
</dbReference>
<dbReference type="OrthoDB" id="5118533at2"/>
<dbReference type="Pfam" id="PF02575">
    <property type="entry name" value="YbaB_DNA_bd"/>
    <property type="match status" value="1"/>
</dbReference>
<keyword evidence="2" id="KW-1185">Reference proteome</keyword>
<dbReference type="RefSeq" id="WP_157741513.1">
    <property type="nucleotide sequence ID" value="NZ_JBHRWG010000002.1"/>
</dbReference>
<proteinExistence type="predicted"/>
<dbReference type="Gene3D" id="3.30.1310.10">
    <property type="entry name" value="Nucleoid-associated protein YbaB-like domain"/>
    <property type="match status" value="1"/>
</dbReference>